<gene>
    <name evidence="2" type="ORF">BAE44_0005575</name>
</gene>
<comment type="caution">
    <text evidence="2">The sequence shown here is derived from an EMBL/GenBank/DDBJ whole genome shotgun (WGS) entry which is preliminary data.</text>
</comment>
<sequence>MMDLEKKEVTLGAKGKKLGMKRCIACGLYMPHNPQKCPTLEHNQQHLAAMRNRKSGSFTGAKNKKKITQQVDGSEGA</sequence>
<name>A0A1E5W7L3_9POAL</name>
<dbReference type="EMBL" id="LWDX02018850">
    <property type="protein sequence ID" value="OEL33406.1"/>
    <property type="molecule type" value="Genomic_DNA"/>
</dbReference>
<evidence type="ECO:0000256" key="1">
    <source>
        <dbReference type="SAM" id="MobiDB-lite"/>
    </source>
</evidence>
<dbReference type="Proteomes" id="UP000095767">
    <property type="component" value="Unassembled WGS sequence"/>
</dbReference>
<evidence type="ECO:0000313" key="3">
    <source>
        <dbReference type="Proteomes" id="UP000095767"/>
    </source>
</evidence>
<proteinExistence type="predicted"/>
<keyword evidence="3" id="KW-1185">Reference proteome</keyword>
<dbReference type="STRING" id="888268.A0A1E5W7L3"/>
<dbReference type="AlphaFoldDB" id="A0A1E5W7L3"/>
<feature type="compositionally biased region" description="Polar residues" evidence="1">
    <location>
        <begin position="68"/>
        <end position="77"/>
    </location>
</feature>
<organism evidence="2 3">
    <name type="scientific">Dichanthelium oligosanthes</name>
    <dbReference type="NCBI Taxonomy" id="888268"/>
    <lineage>
        <taxon>Eukaryota</taxon>
        <taxon>Viridiplantae</taxon>
        <taxon>Streptophyta</taxon>
        <taxon>Embryophyta</taxon>
        <taxon>Tracheophyta</taxon>
        <taxon>Spermatophyta</taxon>
        <taxon>Magnoliopsida</taxon>
        <taxon>Liliopsida</taxon>
        <taxon>Poales</taxon>
        <taxon>Poaceae</taxon>
        <taxon>PACMAD clade</taxon>
        <taxon>Panicoideae</taxon>
        <taxon>Panicodae</taxon>
        <taxon>Paniceae</taxon>
        <taxon>Dichantheliinae</taxon>
        <taxon>Dichanthelium</taxon>
    </lineage>
</organism>
<reference evidence="2 3" key="1">
    <citation type="submission" date="2016-09" db="EMBL/GenBank/DDBJ databases">
        <title>The draft genome of Dichanthelium oligosanthes: A C3 panicoid grass species.</title>
        <authorList>
            <person name="Studer A.J."/>
            <person name="Schnable J.C."/>
            <person name="Brutnell T.P."/>
        </authorList>
    </citation>
    <scope>NUCLEOTIDE SEQUENCE [LARGE SCALE GENOMIC DNA]</scope>
    <source>
        <strain evidence="3">cv. Kellogg 1175</strain>
        <tissue evidence="2">Leaf</tissue>
    </source>
</reference>
<feature type="region of interest" description="Disordered" evidence="1">
    <location>
        <begin position="51"/>
        <end position="77"/>
    </location>
</feature>
<evidence type="ECO:0000313" key="2">
    <source>
        <dbReference type="EMBL" id="OEL33406.1"/>
    </source>
</evidence>
<accession>A0A1E5W7L3</accession>
<protein>
    <submittedName>
        <fullName evidence="2">Uncharacterized protein</fullName>
    </submittedName>
</protein>